<organism evidence="2 3">
    <name type="scientific">Maricaulis maris</name>
    <dbReference type="NCBI Taxonomy" id="74318"/>
    <lineage>
        <taxon>Bacteria</taxon>
        <taxon>Pseudomonadati</taxon>
        <taxon>Pseudomonadota</taxon>
        <taxon>Alphaproteobacteria</taxon>
        <taxon>Maricaulales</taxon>
        <taxon>Maricaulaceae</taxon>
        <taxon>Maricaulis</taxon>
    </lineage>
</organism>
<dbReference type="SUPFAM" id="SSF55729">
    <property type="entry name" value="Acyl-CoA N-acyltransferases (Nat)"/>
    <property type="match status" value="1"/>
</dbReference>
<gene>
    <name evidence="2" type="ORF">C7435_0244</name>
</gene>
<dbReference type="Pfam" id="PF13480">
    <property type="entry name" value="Acetyltransf_6"/>
    <property type="match status" value="1"/>
</dbReference>
<dbReference type="InterPro" id="IPR038740">
    <property type="entry name" value="BioF2-like_GNAT_dom"/>
</dbReference>
<accession>A0A495DLK7</accession>
<proteinExistence type="predicted"/>
<evidence type="ECO:0000313" key="3">
    <source>
        <dbReference type="Proteomes" id="UP000273675"/>
    </source>
</evidence>
<dbReference type="Proteomes" id="UP000273675">
    <property type="component" value="Unassembled WGS sequence"/>
</dbReference>
<dbReference type="EMBL" id="RBIM01000001">
    <property type="protein sequence ID" value="RKR03804.1"/>
    <property type="molecule type" value="Genomic_DNA"/>
</dbReference>
<reference evidence="2 3" key="1">
    <citation type="submission" date="2018-10" db="EMBL/GenBank/DDBJ databases">
        <title>Genomic Encyclopedia of Type Strains, Phase IV (KMG-IV): sequencing the most valuable type-strain genomes for metagenomic binning, comparative biology and taxonomic classification.</title>
        <authorList>
            <person name="Goeker M."/>
        </authorList>
    </citation>
    <scope>NUCLEOTIDE SEQUENCE [LARGE SCALE GENOMIC DNA]</scope>
    <source>
        <strain evidence="2 3">DSM 4734</strain>
    </source>
</reference>
<comment type="caution">
    <text evidence="2">The sequence shown here is derived from an EMBL/GenBank/DDBJ whole genome shotgun (WGS) entry which is preliminary data.</text>
</comment>
<sequence length="372" mass="40836">MRTQIVSIEDISAGQADQWNRWACPDGKLISPYLRFEFAQTVARARPDSRVAIIEDGGETVGYFPHHTAHGGIVRPIGAPMSDYQGVIAKDPSRIAPERLARAAGGSALVFDNWHGPLRATGETRRQRCGSHVADIGADGAAFLEERRSAHKDHFKKTARRLRAATRDFGEVRVTLGDPDGRAFAALSEWKQAQYRDTGKLNVFGIDWVQSVLDELRQREGAEFSGLTAALWFGDRLAAVEFGLVGGDIYHSWFPAYDPELSRYSPGLLLLHGLFEQAPARGLTRIDLGRGGDHYKKYYASHSVPLADGRVLAPGIAAVGIRTWELAELAVARMPGKVGELPGRLRRRWSQVSAFQPRLGSRLASFAGSIAL</sequence>
<dbReference type="Gene3D" id="3.40.630.30">
    <property type="match status" value="1"/>
</dbReference>
<keyword evidence="2" id="KW-0808">Transferase</keyword>
<dbReference type="OrthoDB" id="4700839at2"/>
<protein>
    <submittedName>
        <fullName evidence="2">CelD/BcsL family acetyltransferase involved in cellulose biosynthesis</fullName>
    </submittedName>
</protein>
<dbReference type="InterPro" id="IPR016181">
    <property type="entry name" value="Acyl_CoA_acyltransferase"/>
</dbReference>
<name>A0A495DLK7_9PROT</name>
<evidence type="ECO:0000259" key="1">
    <source>
        <dbReference type="Pfam" id="PF13480"/>
    </source>
</evidence>
<dbReference type="RefSeq" id="WP_121209715.1">
    <property type="nucleotide sequence ID" value="NZ_RBIM01000001.1"/>
</dbReference>
<evidence type="ECO:0000313" key="2">
    <source>
        <dbReference type="EMBL" id="RKR03804.1"/>
    </source>
</evidence>
<dbReference type="GO" id="GO:0016740">
    <property type="term" value="F:transferase activity"/>
    <property type="evidence" value="ECO:0007669"/>
    <property type="project" value="UniProtKB-KW"/>
</dbReference>
<feature type="domain" description="BioF2-like acetyltransferase" evidence="1">
    <location>
        <begin position="155"/>
        <end position="297"/>
    </location>
</feature>
<dbReference type="AlphaFoldDB" id="A0A495DLK7"/>